<dbReference type="STRING" id="1603606.DSOUD_2097"/>
<dbReference type="KEGG" id="des:DSOUD_2097"/>
<dbReference type="Proteomes" id="UP000057158">
    <property type="component" value="Chromosome"/>
</dbReference>
<keyword evidence="3" id="KW-1185">Reference proteome</keyword>
<dbReference type="GO" id="GO:0043041">
    <property type="term" value="P:amino acid activation for nonribosomal peptide biosynthetic process"/>
    <property type="evidence" value="ECO:0007669"/>
    <property type="project" value="TreeGrafter"/>
</dbReference>
<dbReference type="PANTHER" id="PTHR45527">
    <property type="entry name" value="NONRIBOSOMAL PEPTIDE SYNTHETASE"/>
    <property type="match status" value="1"/>
</dbReference>
<evidence type="ECO:0000313" key="2">
    <source>
        <dbReference type="EMBL" id="ALC16864.1"/>
    </source>
</evidence>
<dbReference type="Gene3D" id="3.30.300.30">
    <property type="match status" value="1"/>
</dbReference>
<dbReference type="Pfam" id="PF00501">
    <property type="entry name" value="AMP-binding"/>
    <property type="match status" value="1"/>
</dbReference>
<dbReference type="OrthoDB" id="9799237at2"/>
<dbReference type="InterPro" id="IPR020459">
    <property type="entry name" value="AMP-binding"/>
</dbReference>
<sequence length="531" mass="59164">MKTMNPFLLQHYLNDQLCRDPEKTAVTDGDRSISYRELSISSNSVAHCLKSMGVLRQDRVGIFQQRSADCVTSILGILKADAIYVPIDQKVPVERLAFIIEDAAPKVIICDSKTISAAHVALSSYGVTIPILVIGNESRIQESILVKFLDLEKENSIDRNEPTYRNDENDIAYILYTSGSTGRPKGVMISHGNVKSYIDWAARKFNVNDWDKILGTAPFHFDMSTFDIFCALKTGATLCIAAEILTLFPEKLVDFIERQQVTLWKGVSSLLMYMARTGALRPGTMQTLKRVLFAGETLPTQYLIDWMTAFPEKTFYNAYGPTEATGVSICYCVDKIPEGPQVRIPIGTPRDETGVLLLSENHAEVPPGEPGEVCISGRGLARGYLNDPVKTGNAFIVNPLNSSGERIYKTGDLARLMPDGNLEYLGRKDRQLKFMGYRIEAGEIEQALLAIPQVKDSAVVLMESKLGEGTPELAAFWEAEGDLDVTMISSELKKRLPTYMIPKRLIRVGKIPRCSRGKIDWQVLKEKYQTV</sequence>
<feature type="domain" description="AMP-dependent synthetase/ligase" evidence="1">
    <location>
        <begin position="16"/>
        <end position="385"/>
    </location>
</feature>
<dbReference type="NCBIfam" id="TIGR01733">
    <property type="entry name" value="AA-adenyl-dom"/>
    <property type="match status" value="1"/>
</dbReference>
<dbReference type="InterPro" id="IPR042099">
    <property type="entry name" value="ANL_N_sf"/>
</dbReference>
<dbReference type="InterPro" id="IPR045851">
    <property type="entry name" value="AMP-bd_C_sf"/>
</dbReference>
<dbReference type="InterPro" id="IPR010071">
    <property type="entry name" value="AA_adenyl_dom"/>
</dbReference>
<organism evidence="2 3">
    <name type="scientific">Desulfuromonas soudanensis</name>
    <dbReference type="NCBI Taxonomy" id="1603606"/>
    <lineage>
        <taxon>Bacteria</taxon>
        <taxon>Pseudomonadati</taxon>
        <taxon>Thermodesulfobacteriota</taxon>
        <taxon>Desulfuromonadia</taxon>
        <taxon>Desulfuromonadales</taxon>
        <taxon>Desulfuromonadaceae</taxon>
        <taxon>Desulfuromonas</taxon>
    </lineage>
</organism>
<dbReference type="PATRIC" id="fig|1603606.3.peg.2266"/>
<dbReference type="PRINTS" id="PR00154">
    <property type="entry name" value="AMPBINDING"/>
</dbReference>
<dbReference type="PANTHER" id="PTHR45527:SF1">
    <property type="entry name" value="FATTY ACID SYNTHASE"/>
    <property type="match status" value="1"/>
</dbReference>
<evidence type="ECO:0000313" key="3">
    <source>
        <dbReference type="Proteomes" id="UP000057158"/>
    </source>
</evidence>
<dbReference type="PROSITE" id="PS00455">
    <property type="entry name" value="AMP_BINDING"/>
    <property type="match status" value="1"/>
</dbReference>
<dbReference type="GO" id="GO:0005737">
    <property type="term" value="C:cytoplasm"/>
    <property type="evidence" value="ECO:0007669"/>
    <property type="project" value="TreeGrafter"/>
</dbReference>
<dbReference type="FunFam" id="3.40.50.980:FF:000001">
    <property type="entry name" value="Non-ribosomal peptide synthetase"/>
    <property type="match status" value="1"/>
</dbReference>
<protein>
    <submittedName>
        <fullName evidence="2">Carbohydrate-binding protein/amino acid adenylation domain protein</fullName>
    </submittedName>
</protein>
<dbReference type="InterPro" id="IPR020845">
    <property type="entry name" value="AMP-binding_CS"/>
</dbReference>
<accession>A0A0M4D366</accession>
<proteinExistence type="predicted"/>
<dbReference type="RefSeq" id="WP_053550917.1">
    <property type="nucleotide sequence ID" value="NZ_CP010802.1"/>
</dbReference>
<dbReference type="EMBL" id="CP010802">
    <property type="protein sequence ID" value="ALC16864.1"/>
    <property type="molecule type" value="Genomic_DNA"/>
</dbReference>
<dbReference type="AlphaFoldDB" id="A0A0M4D366"/>
<dbReference type="InterPro" id="IPR000873">
    <property type="entry name" value="AMP-dep_synth/lig_dom"/>
</dbReference>
<reference evidence="2 3" key="1">
    <citation type="submission" date="2015-07" db="EMBL/GenBank/DDBJ databases">
        <title>Isolation and Genomic Characterization of a Novel Halophilic Metal-Reducing Deltaproteobacterium from the Deep Subsurface.</title>
        <authorList>
            <person name="Badalamenti J.P."/>
            <person name="Summers Z.M."/>
            <person name="Gralnick J.A."/>
            <person name="Bond D.R."/>
        </authorList>
    </citation>
    <scope>NUCLEOTIDE SEQUENCE [LARGE SCALE GENOMIC DNA]</scope>
    <source>
        <strain evidence="2 3">WTL</strain>
    </source>
</reference>
<dbReference type="GO" id="GO:0031177">
    <property type="term" value="F:phosphopantetheine binding"/>
    <property type="evidence" value="ECO:0007669"/>
    <property type="project" value="TreeGrafter"/>
</dbReference>
<dbReference type="SUPFAM" id="SSF56801">
    <property type="entry name" value="Acetyl-CoA synthetase-like"/>
    <property type="match status" value="1"/>
</dbReference>
<dbReference type="Gene3D" id="3.40.50.12780">
    <property type="entry name" value="N-terminal domain of ligase-like"/>
    <property type="match status" value="1"/>
</dbReference>
<evidence type="ECO:0000259" key="1">
    <source>
        <dbReference type="Pfam" id="PF00501"/>
    </source>
</evidence>
<gene>
    <name evidence="2" type="ORF">DSOUD_2097</name>
</gene>
<dbReference type="CDD" id="cd05930">
    <property type="entry name" value="A_NRPS"/>
    <property type="match status" value="1"/>
</dbReference>
<name>A0A0M4D366_9BACT</name>
<dbReference type="GO" id="GO:0044550">
    <property type="term" value="P:secondary metabolite biosynthetic process"/>
    <property type="evidence" value="ECO:0007669"/>
    <property type="project" value="TreeGrafter"/>
</dbReference>